<dbReference type="Proteomes" id="UP000314294">
    <property type="component" value="Unassembled WGS sequence"/>
</dbReference>
<proteinExistence type="predicted"/>
<accession>A0A4Z2FK24</accession>
<dbReference type="AlphaFoldDB" id="A0A4Z2FK24"/>
<dbReference type="EMBL" id="SRLO01001132">
    <property type="protein sequence ID" value="TNN41134.1"/>
    <property type="molecule type" value="Genomic_DNA"/>
</dbReference>
<evidence type="ECO:0000313" key="2">
    <source>
        <dbReference type="EMBL" id="TNN41134.1"/>
    </source>
</evidence>
<comment type="caution">
    <text evidence="2">The sequence shown here is derived from an EMBL/GenBank/DDBJ whole genome shotgun (WGS) entry which is preliminary data.</text>
</comment>
<name>A0A4Z2FK24_9TELE</name>
<organism evidence="2 3">
    <name type="scientific">Liparis tanakae</name>
    <name type="common">Tanaka's snailfish</name>
    <dbReference type="NCBI Taxonomy" id="230148"/>
    <lineage>
        <taxon>Eukaryota</taxon>
        <taxon>Metazoa</taxon>
        <taxon>Chordata</taxon>
        <taxon>Craniata</taxon>
        <taxon>Vertebrata</taxon>
        <taxon>Euteleostomi</taxon>
        <taxon>Actinopterygii</taxon>
        <taxon>Neopterygii</taxon>
        <taxon>Teleostei</taxon>
        <taxon>Neoteleostei</taxon>
        <taxon>Acanthomorphata</taxon>
        <taxon>Eupercaria</taxon>
        <taxon>Perciformes</taxon>
        <taxon>Cottioidei</taxon>
        <taxon>Cottales</taxon>
        <taxon>Liparidae</taxon>
        <taxon>Liparis</taxon>
    </lineage>
</organism>
<feature type="compositionally biased region" description="Basic and acidic residues" evidence="1">
    <location>
        <begin position="70"/>
        <end position="84"/>
    </location>
</feature>
<sequence>MSASWDVGSMCVGVRRQPSEGGLRVEERSLSSPQWMTGSQGSRRGFRDGSAQDGTSFGEKWSPHFSSRGVSDHVGREGTAGDRRVGGGVSCKILVV</sequence>
<evidence type="ECO:0000256" key="1">
    <source>
        <dbReference type="SAM" id="MobiDB-lite"/>
    </source>
</evidence>
<protein>
    <submittedName>
        <fullName evidence="2">Uncharacterized protein</fullName>
    </submittedName>
</protein>
<gene>
    <name evidence="2" type="ORF">EYF80_048696</name>
</gene>
<reference evidence="2 3" key="1">
    <citation type="submission" date="2019-03" db="EMBL/GenBank/DDBJ databases">
        <title>First draft genome of Liparis tanakae, snailfish: a comprehensive survey of snailfish specific genes.</title>
        <authorList>
            <person name="Kim W."/>
            <person name="Song I."/>
            <person name="Jeong J.-H."/>
            <person name="Kim D."/>
            <person name="Kim S."/>
            <person name="Ryu S."/>
            <person name="Song J.Y."/>
            <person name="Lee S.K."/>
        </authorList>
    </citation>
    <scope>NUCLEOTIDE SEQUENCE [LARGE SCALE GENOMIC DNA]</scope>
    <source>
        <tissue evidence="2">Muscle</tissue>
    </source>
</reference>
<keyword evidence="3" id="KW-1185">Reference proteome</keyword>
<feature type="compositionally biased region" description="Polar residues" evidence="1">
    <location>
        <begin position="30"/>
        <end position="42"/>
    </location>
</feature>
<evidence type="ECO:0000313" key="3">
    <source>
        <dbReference type="Proteomes" id="UP000314294"/>
    </source>
</evidence>
<feature type="region of interest" description="Disordered" evidence="1">
    <location>
        <begin position="16"/>
        <end position="84"/>
    </location>
</feature>